<protein>
    <submittedName>
        <fullName evidence="2">DUF4233 domain-containing protein</fullName>
    </submittedName>
</protein>
<sequence length="147" mass="15475">MTGSEPTGPGSAGAEQRVRVRRARGAEESLATIVLGFESIVAFLGGLVVYGLKAFPDGIEPWWGIVAGVVVAVLMVATTRVTRYRWGIVVGWALQGVVLLGAFLVPAFAIVAVIFGVMYGYATIKGAALDRRNARLAAESPDSPEEV</sequence>
<reference evidence="2 3" key="1">
    <citation type="journal article" date="2021" name="MBio">
        <title>Poor Competitiveness of Bradyrhizobium in Pigeon Pea Root Colonization in Indian Soils.</title>
        <authorList>
            <person name="Chalasani D."/>
            <person name="Basu A."/>
            <person name="Pullabhotla S.V.S.R.N."/>
            <person name="Jorrin B."/>
            <person name="Neal A.L."/>
            <person name="Poole P.S."/>
            <person name="Podile A.R."/>
            <person name="Tkacz A."/>
        </authorList>
    </citation>
    <scope>NUCLEOTIDE SEQUENCE [LARGE SCALE GENOMIC DNA]</scope>
    <source>
        <strain evidence="2 3">HU14</strain>
    </source>
</reference>
<gene>
    <name evidence="2" type="ORF">JNB62_13860</name>
</gene>
<comment type="caution">
    <text evidence="2">The sequence shown here is derived from an EMBL/GenBank/DDBJ whole genome shotgun (WGS) entry which is preliminary data.</text>
</comment>
<dbReference type="Pfam" id="PF14017">
    <property type="entry name" value="DUF4233"/>
    <property type="match status" value="1"/>
</dbReference>
<evidence type="ECO:0000313" key="3">
    <source>
        <dbReference type="Proteomes" id="UP001196843"/>
    </source>
</evidence>
<proteinExistence type="predicted"/>
<accession>A0ABS7HP85</accession>
<dbReference type="InterPro" id="IPR025327">
    <property type="entry name" value="DUF4233"/>
</dbReference>
<keyword evidence="1" id="KW-0812">Transmembrane</keyword>
<feature type="transmembrane region" description="Helical" evidence="1">
    <location>
        <begin position="89"/>
        <end position="122"/>
    </location>
</feature>
<name>A0ABS7HP85_9MICO</name>
<keyword evidence="1" id="KW-1133">Transmembrane helix</keyword>
<organism evidence="2 3">
    <name type="scientific">Microbacterium jejuense</name>
    <dbReference type="NCBI Taxonomy" id="1263637"/>
    <lineage>
        <taxon>Bacteria</taxon>
        <taxon>Bacillati</taxon>
        <taxon>Actinomycetota</taxon>
        <taxon>Actinomycetes</taxon>
        <taxon>Micrococcales</taxon>
        <taxon>Microbacteriaceae</taxon>
        <taxon>Microbacterium</taxon>
    </lineage>
</organism>
<dbReference type="Proteomes" id="UP001196843">
    <property type="component" value="Unassembled WGS sequence"/>
</dbReference>
<dbReference type="EMBL" id="JAEUAW010000010">
    <property type="protein sequence ID" value="MBW9094774.1"/>
    <property type="molecule type" value="Genomic_DNA"/>
</dbReference>
<keyword evidence="1" id="KW-0472">Membrane</keyword>
<feature type="transmembrane region" description="Helical" evidence="1">
    <location>
        <begin position="29"/>
        <end position="50"/>
    </location>
</feature>
<evidence type="ECO:0000256" key="1">
    <source>
        <dbReference type="SAM" id="Phobius"/>
    </source>
</evidence>
<keyword evidence="3" id="KW-1185">Reference proteome</keyword>
<evidence type="ECO:0000313" key="2">
    <source>
        <dbReference type="EMBL" id="MBW9094774.1"/>
    </source>
</evidence>
<feature type="transmembrane region" description="Helical" evidence="1">
    <location>
        <begin position="62"/>
        <end position="82"/>
    </location>
</feature>